<proteinExistence type="inferred from homology"/>
<dbReference type="InterPro" id="IPR036851">
    <property type="entry name" value="Chloroperoxidase-like_sf"/>
</dbReference>
<keyword evidence="9" id="KW-0732">Signal</keyword>
<evidence type="ECO:0000256" key="6">
    <source>
        <dbReference type="ARBA" id="ARBA00023004"/>
    </source>
</evidence>
<comment type="similarity">
    <text evidence="7">Belongs to the chloroperoxidase family.</text>
</comment>
<keyword evidence="3" id="KW-0349">Heme</keyword>
<evidence type="ECO:0000256" key="7">
    <source>
        <dbReference type="ARBA" id="ARBA00025795"/>
    </source>
</evidence>
<evidence type="ECO:0000313" key="11">
    <source>
        <dbReference type="EMBL" id="PYH44730.1"/>
    </source>
</evidence>
<evidence type="ECO:0000313" key="12">
    <source>
        <dbReference type="Proteomes" id="UP000248349"/>
    </source>
</evidence>
<evidence type="ECO:0000256" key="2">
    <source>
        <dbReference type="ARBA" id="ARBA00022559"/>
    </source>
</evidence>
<feature type="domain" description="Heme haloperoxidase family profile" evidence="10">
    <location>
        <begin position="24"/>
        <end position="231"/>
    </location>
</feature>
<feature type="chain" id="PRO_5016307619" evidence="9">
    <location>
        <begin position="17"/>
        <end position="265"/>
    </location>
</feature>
<evidence type="ECO:0000256" key="9">
    <source>
        <dbReference type="SAM" id="SignalP"/>
    </source>
</evidence>
<reference evidence="11 12" key="1">
    <citation type="submission" date="2016-12" db="EMBL/GenBank/DDBJ databases">
        <title>The genomes of Aspergillus section Nigri reveals drivers in fungal speciation.</title>
        <authorList>
            <consortium name="DOE Joint Genome Institute"/>
            <person name="Vesth T.C."/>
            <person name="Nybo J."/>
            <person name="Theobald S."/>
            <person name="Brandl J."/>
            <person name="Frisvad J.C."/>
            <person name="Nielsen K.F."/>
            <person name="Lyhne E.K."/>
            <person name="Kogle M.E."/>
            <person name="Kuo A."/>
            <person name="Riley R."/>
            <person name="Clum A."/>
            <person name="Nolan M."/>
            <person name="Lipzen A."/>
            <person name="Salamov A."/>
            <person name="Henrissat B."/>
            <person name="Wiebenga A."/>
            <person name="De Vries R.P."/>
            <person name="Grigoriev I.V."/>
            <person name="Mortensen U.H."/>
            <person name="Andersen M.R."/>
            <person name="Baker S.E."/>
        </authorList>
    </citation>
    <scope>NUCLEOTIDE SEQUENCE [LARGE SCALE GENOMIC DNA]</scope>
    <source>
        <strain evidence="11 12">JOP 1030-1</strain>
    </source>
</reference>
<dbReference type="PANTHER" id="PTHR33577:SF7">
    <property type="entry name" value="HEME HALOPEROXIDASE FAMILY PROFILE DOMAIN-CONTAINING PROTEIN"/>
    <property type="match status" value="1"/>
</dbReference>
<feature type="compositionally biased region" description="Basic and acidic residues" evidence="8">
    <location>
        <begin position="254"/>
        <end position="265"/>
    </location>
</feature>
<evidence type="ECO:0000256" key="4">
    <source>
        <dbReference type="ARBA" id="ARBA00022723"/>
    </source>
</evidence>
<keyword evidence="6" id="KW-0408">Iron</keyword>
<evidence type="ECO:0000256" key="5">
    <source>
        <dbReference type="ARBA" id="ARBA00023002"/>
    </source>
</evidence>
<dbReference type="EMBL" id="KZ821235">
    <property type="protein sequence ID" value="PYH44730.1"/>
    <property type="molecule type" value="Genomic_DNA"/>
</dbReference>
<dbReference type="PROSITE" id="PS51405">
    <property type="entry name" value="HEME_HALOPEROXIDASE"/>
    <property type="match status" value="1"/>
</dbReference>
<organism evidence="11 12">
    <name type="scientific">Aspergillus saccharolyticus JOP 1030-1</name>
    <dbReference type="NCBI Taxonomy" id="1450539"/>
    <lineage>
        <taxon>Eukaryota</taxon>
        <taxon>Fungi</taxon>
        <taxon>Dikarya</taxon>
        <taxon>Ascomycota</taxon>
        <taxon>Pezizomycotina</taxon>
        <taxon>Eurotiomycetes</taxon>
        <taxon>Eurotiomycetidae</taxon>
        <taxon>Eurotiales</taxon>
        <taxon>Aspergillaceae</taxon>
        <taxon>Aspergillus</taxon>
        <taxon>Aspergillus subgen. Circumdati</taxon>
    </lineage>
</organism>
<dbReference type="GO" id="GO:0004601">
    <property type="term" value="F:peroxidase activity"/>
    <property type="evidence" value="ECO:0007669"/>
    <property type="project" value="UniProtKB-KW"/>
</dbReference>
<dbReference type="InterPro" id="IPR000028">
    <property type="entry name" value="Chloroperoxidase"/>
</dbReference>
<feature type="region of interest" description="Disordered" evidence="8">
    <location>
        <begin position="245"/>
        <end position="265"/>
    </location>
</feature>
<keyword evidence="12" id="KW-1185">Reference proteome</keyword>
<dbReference type="Pfam" id="PF01328">
    <property type="entry name" value="Peroxidase_2"/>
    <property type="match status" value="1"/>
</dbReference>
<sequence>MKITLPITLFLGVAIAHPHWGAADISHWKPAGPDDDRGPCPMMNTLANHNFLPHDGRNITRPKLIEALGAALNFTSSLSSVMFDMAIVVNPEPNATYFTLDQLNQHNILEHDASLSRADAYLGNNHIFNATIFEQTRQYWTSSILDATMLANSKLARQITSRATNPTYTFTAKTEEFSLGEVAAPIIVFGNLTAGTVRRDLVKYFFENERLPVELGWRTKSEAVGLEAITAMSNMIRNKTSLLTGSGPVSGSEVSKRDLHFGTRG</sequence>
<keyword evidence="4" id="KW-0479">Metal-binding</keyword>
<evidence type="ECO:0000259" key="10">
    <source>
        <dbReference type="PROSITE" id="PS51405"/>
    </source>
</evidence>
<dbReference type="SUPFAM" id="SSF47571">
    <property type="entry name" value="Cloroperoxidase"/>
    <property type="match status" value="2"/>
</dbReference>
<comment type="cofactor">
    <cofactor evidence="1">
        <name>heme b</name>
        <dbReference type="ChEBI" id="CHEBI:60344"/>
    </cofactor>
</comment>
<dbReference type="GO" id="GO:0046872">
    <property type="term" value="F:metal ion binding"/>
    <property type="evidence" value="ECO:0007669"/>
    <property type="project" value="UniProtKB-KW"/>
</dbReference>
<accession>A0A318ZLQ4</accession>
<dbReference type="RefSeq" id="XP_025430712.1">
    <property type="nucleotide sequence ID" value="XM_025573472.1"/>
</dbReference>
<dbReference type="Gene3D" id="1.10.489.10">
    <property type="entry name" value="Chloroperoxidase-like"/>
    <property type="match status" value="1"/>
</dbReference>
<name>A0A318ZLQ4_9EURO</name>
<keyword evidence="5" id="KW-0560">Oxidoreductase</keyword>
<gene>
    <name evidence="11" type="ORF">BP01DRAFT_342014</name>
</gene>
<protein>
    <submittedName>
        <fullName evidence="11">Cloroperoxidase</fullName>
    </submittedName>
</protein>
<evidence type="ECO:0000256" key="3">
    <source>
        <dbReference type="ARBA" id="ARBA00022617"/>
    </source>
</evidence>
<dbReference type="STRING" id="1450539.A0A318ZLQ4"/>
<dbReference type="OrthoDB" id="407298at2759"/>
<feature type="signal peptide" evidence="9">
    <location>
        <begin position="1"/>
        <end position="16"/>
    </location>
</feature>
<keyword evidence="2 11" id="KW-0575">Peroxidase</keyword>
<dbReference type="GeneID" id="37074700"/>
<dbReference type="Proteomes" id="UP000248349">
    <property type="component" value="Unassembled WGS sequence"/>
</dbReference>
<evidence type="ECO:0000256" key="1">
    <source>
        <dbReference type="ARBA" id="ARBA00001970"/>
    </source>
</evidence>
<dbReference type="AlphaFoldDB" id="A0A318ZLQ4"/>
<dbReference type="PANTHER" id="PTHR33577">
    <property type="entry name" value="STERIGMATOCYSTIN BIOSYNTHESIS PEROXIDASE STCC-RELATED"/>
    <property type="match status" value="1"/>
</dbReference>
<evidence type="ECO:0000256" key="8">
    <source>
        <dbReference type="SAM" id="MobiDB-lite"/>
    </source>
</evidence>